<gene>
    <name evidence="2" type="ORF">K8V81_11785</name>
</gene>
<keyword evidence="2" id="KW-0808">Transferase</keyword>
<dbReference type="GO" id="GO:0032259">
    <property type="term" value="P:methylation"/>
    <property type="evidence" value="ECO:0007669"/>
    <property type="project" value="UniProtKB-KW"/>
</dbReference>
<protein>
    <submittedName>
        <fullName evidence="2">Class I SAM-dependent methyltransferase</fullName>
    </submittedName>
</protein>
<dbReference type="CDD" id="cd02440">
    <property type="entry name" value="AdoMet_MTases"/>
    <property type="match status" value="1"/>
</dbReference>
<proteinExistence type="predicted"/>
<feature type="domain" description="Methyltransferase type 11" evidence="1">
    <location>
        <begin position="60"/>
        <end position="152"/>
    </location>
</feature>
<dbReference type="InterPro" id="IPR013216">
    <property type="entry name" value="Methyltransf_11"/>
</dbReference>
<dbReference type="Pfam" id="PF08241">
    <property type="entry name" value="Methyltransf_11"/>
    <property type="match status" value="1"/>
</dbReference>
<dbReference type="AlphaFoldDB" id="A0A921MY04"/>
<sequence>MGEMPRRSPERDFSGYNAAQAKRPVRPLARAAVSLALAGPRAAGQAPGALAAPAPRVAVELGSGAGVEARFLAENGFEVHSYDADPSVADAHAELARSLPISHTTADLAQIETFPAVDLVLSCATLPFVRRDEFPALWRRILDSLRLGGILAVDLFGDRDDWASTDGTFLSRDEVEQLLRGTDVLELVEEEREGRSFSGPKHWHTYRVLARRT</sequence>
<reference evidence="2" key="2">
    <citation type="submission" date="2021-09" db="EMBL/GenBank/DDBJ databases">
        <authorList>
            <person name="Gilroy R."/>
        </authorList>
    </citation>
    <scope>NUCLEOTIDE SEQUENCE</scope>
    <source>
        <strain evidence="2">ChiGjej5B5-22894</strain>
    </source>
</reference>
<evidence type="ECO:0000313" key="3">
    <source>
        <dbReference type="Proteomes" id="UP000742460"/>
    </source>
</evidence>
<evidence type="ECO:0000259" key="1">
    <source>
        <dbReference type="Pfam" id="PF08241"/>
    </source>
</evidence>
<keyword evidence="2" id="KW-0489">Methyltransferase</keyword>
<reference evidence="2" key="1">
    <citation type="journal article" date="2021" name="PeerJ">
        <title>Extensive microbial diversity within the chicken gut microbiome revealed by metagenomics and culture.</title>
        <authorList>
            <person name="Gilroy R."/>
            <person name="Ravi A."/>
            <person name="Getino M."/>
            <person name="Pursley I."/>
            <person name="Horton D.L."/>
            <person name="Alikhan N.F."/>
            <person name="Baker D."/>
            <person name="Gharbi K."/>
            <person name="Hall N."/>
            <person name="Watson M."/>
            <person name="Adriaenssens E.M."/>
            <person name="Foster-Nyarko E."/>
            <person name="Jarju S."/>
            <person name="Secka A."/>
            <person name="Antonio M."/>
            <person name="Oren A."/>
            <person name="Chaudhuri R.R."/>
            <person name="La Ragione R."/>
            <person name="Hildebrand F."/>
            <person name="Pallen M.J."/>
        </authorList>
    </citation>
    <scope>NUCLEOTIDE SEQUENCE</scope>
    <source>
        <strain evidence="2">ChiGjej5B5-22894</strain>
    </source>
</reference>
<accession>A0A921MY04</accession>
<dbReference type="Gene3D" id="3.40.50.150">
    <property type="entry name" value="Vaccinia Virus protein VP39"/>
    <property type="match status" value="1"/>
</dbReference>
<dbReference type="GO" id="GO:0008757">
    <property type="term" value="F:S-adenosylmethionine-dependent methyltransferase activity"/>
    <property type="evidence" value="ECO:0007669"/>
    <property type="project" value="InterPro"/>
</dbReference>
<dbReference type="Proteomes" id="UP000742460">
    <property type="component" value="Unassembled WGS sequence"/>
</dbReference>
<evidence type="ECO:0000313" key="2">
    <source>
        <dbReference type="EMBL" id="HJG92389.1"/>
    </source>
</evidence>
<dbReference type="EMBL" id="DYUE01000276">
    <property type="protein sequence ID" value="HJG92389.1"/>
    <property type="molecule type" value="Genomic_DNA"/>
</dbReference>
<dbReference type="SUPFAM" id="SSF53335">
    <property type="entry name" value="S-adenosyl-L-methionine-dependent methyltransferases"/>
    <property type="match status" value="1"/>
</dbReference>
<dbReference type="InterPro" id="IPR029063">
    <property type="entry name" value="SAM-dependent_MTases_sf"/>
</dbReference>
<organism evidence="2 3">
    <name type="scientific">Brachybacterium massiliense</name>
    <dbReference type="NCBI Taxonomy" id="1755098"/>
    <lineage>
        <taxon>Bacteria</taxon>
        <taxon>Bacillati</taxon>
        <taxon>Actinomycetota</taxon>
        <taxon>Actinomycetes</taxon>
        <taxon>Micrococcales</taxon>
        <taxon>Dermabacteraceae</taxon>
        <taxon>Brachybacterium</taxon>
    </lineage>
</organism>
<comment type="caution">
    <text evidence="2">The sequence shown here is derived from an EMBL/GenBank/DDBJ whole genome shotgun (WGS) entry which is preliminary data.</text>
</comment>
<name>A0A921MY04_9MICO</name>